<dbReference type="PATRIC" id="fig|1003195.11.peg.4776"/>
<evidence type="ECO:0000313" key="2">
    <source>
        <dbReference type="Proteomes" id="UP000007842"/>
    </source>
</evidence>
<dbReference type="STRING" id="1003195.SCATT_32960"/>
<accession>G8X2S6</accession>
<keyword evidence="2" id="KW-1185">Reference proteome</keyword>
<sequence length="62" mass="7327">MTDPRTPIRRVIHQLHDLRTLLNPHRTYLPVRDYLERFDEAVRFRMLLLADIVTSSRGGTPV</sequence>
<evidence type="ECO:0000313" key="1">
    <source>
        <dbReference type="EMBL" id="AEW95667.1"/>
    </source>
</evidence>
<proteinExistence type="predicted"/>
<dbReference type="AlphaFoldDB" id="F8JVG5"/>
<dbReference type="Proteomes" id="UP000007842">
    <property type="component" value="Chromosome"/>
</dbReference>
<accession>F8JVG5</accession>
<dbReference type="KEGG" id="scy:SCATT_32960"/>
<protein>
    <submittedName>
        <fullName evidence="1">Uncharacterized protein</fullName>
    </submittedName>
</protein>
<dbReference type="HOGENOM" id="CLU_2902191_0_0_11"/>
<gene>
    <name evidence="1" type="ordered locus">SCATT_32960</name>
</gene>
<reference evidence="2" key="1">
    <citation type="submission" date="2011-12" db="EMBL/GenBank/DDBJ databases">
        <title>Complete genome sequence of Streptomyces cattleya strain DSM 46488.</title>
        <authorList>
            <person name="Ou H.-Y."/>
            <person name="Li P."/>
            <person name="Zhao C."/>
            <person name="O'Hagan D."/>
            <person name="Deng Z."/>
        </authorList>
    </citation>
    <scope>NUCLEOTIDE SEQUENCE [LARGE SCALE GENOMIC DNA]</scope>
    <source>
        <strain evidence="2">ATCC 35852 / DSM 46488 / JCM 4925 / NBRC 14057 / NRRL 8057</strain>
    </source>
</reference>
<dbReference type="EMBL" id="CP003219">
    <property type="protein sequence ID" value="AEW95667.1"/>
    <property type="molecule type" value="Genomic_DNA"/>
</dbReference>
<dbReference type="KEGG" id="sct:SCAT_3300"/>
<dbReference type="OrthoDB" id="3698213at2"/>
<name>F8JVG5_STREN</name>
<organism evidence="1 2">
    <name type="scientific">Streptantibioticus cattleyicolor (strain ATCC 35852 / DSM 46488 / JCM 4925 / NBRC 14057 / NRRL 8057)</name>
    <name type="common">Streptomyces cattleya</name>
    <dbReference type="NCBI Taxonomy" id="1003195"/>
    <lineage>
        <taxon>Bacteria</taxon>
        <taxon>Bacillati</taxon>
        <taxon>Actinomycetota</taxon>
        <taxon>Actinomycetes</taxon>
        <taxon>Kitasatosporales</taxon>
        <taxon>Streptomycetaceae</taxon>
        <taxon>Streptantibioticus</taxon>
    </lineage>
</organism>